<dbReference type="EMBL" id="UOFQ01000034">
    <property type="protein sequence ID" value="VAW86130.1"/>
    <property type="molecule type" value="Genomic_DNA"/>
</dbReference>
<name>A0A3B0ZAX1_9ZZZZ</name>
<feature type="compositionally biased region" description="Basic and acidic residues" evidence="1">
    <location>
        <begin position="263"/>
        <end position="283"/>
    </location>
</feature>
<evidence type="ECO:0000313" key="2">
    <source>
        <dbReference type="EMBL" id="VAW86130.1"/>
    </source>
</evidence>
<reference evidence="2" key="1">
    <citation type="submission" date="2018-06" db="EMBL/GenBank/DDBJ databases">
        <authorList>
            <person name="Zhirakovskaya E."/>
        </authorList>
    </citation>
    <scope>NUCLEOTIDE SEQUENCE</scope>
</reference>
<sequence length="283" mass="31329">MIAPFLMAASTVIIASPVNAGVVIESVNKHQMHSKVSIEATRARIDSGSADDYLLMDLASGKTYTVNHLEGVVIDLESAVATSEHITSAIKDRMMPKVELLKQGEGPVVNGFTTVHYRVMINDTIHCSDEYLAPAATENEIVKNFVAAMARGSDGVDTIIMASLFGEEQMCEAAADIVDDEYAEKGLPMRSVDREGLVTHEITHINQHSMLTNEEMTIPAGYELLSRAEMRKRLADRVKPIQEQIDAMPEINMDEVMQQQRDMQQRMRDTSKELKSGLKTGFE</sequence>
<organism evidence="2">
    <name type="scientific">hydrothermal vent metagenome</name>
    <dbReference type="NCBI Taxonomy" id="652676"/>
    <lineage>
        <taxon>unclassified sequences</taxon>
        <taxon>metagenomes</taxon>
        <taxon>ecological metagenomes</taxon>
    </lineage>
</organism>
<proteinExistence type="predicted"/>
<dbReference type="AlphaFoldDB" id="A0A3B0ZAX1"/>
<evidence type="ECO:0000256" key="1">
    <source>
        <dbReference type="SAM" id="MobiDB-lite"/>
    </source>
</evidence>
<feature type="region of interest" description="Disordered" evidence="1">
    <location>
        <begin position="260"/>
        <end position="283"/>
    </location>
</feature>
<accession>A0A3B0ZAX1</accession>
<gene>
    <name evidence="2" type="ORF">MNBD_GAMMA17-503</name>
</gene>
<protein>
    <submittedName>
        <fullName evidence="2">Uncharacterized protein</fullName>
    </submittedName>
</protein>